<comment type="catalytic activity">
    <reaction evidence="8">
        <text>L-seryl-[protein] + ATP = O-phospho-L-seryl-[protein] + ADP + H(+)</text>
        <dbReference type="Rhea" id="RHEA:17989"/>
        <dbReference type="Rhea" id="RHEA-COMP:9863"/>
        <dbReference type="Rhea" id="RHEA-COMP:11604"/>
        <dbReference type="ChEBI" id="CHEBI:15378"/>
        <dbReference type="ChEBI" id="CHEBI:29999"/>
        <dbReference type="ChEBI" id="CHEBI:30616"/>
        <dbReference type="ChEBI" id="CHEBI:83421"/>
        <dbReference type="ChEBI" id="CHEBI:456216"/>
        <dbReference type="EC" id="2.7.11.1"/>
    </reaction>
</comment>
<name>A0A5J4WSX8_9EUKA</name>
<dbReference type="OrthoDB" id="204958at2759"/>
<keyword evidence="2" id="KW-0723">Serine/threonine-protein kinase</keyword>
<feature type="domain" description="Protein kinase" evidence="10">
    <location>
        <begin position="75"/>
        <end position="272"/>
    </location>
</feature>
<dbReference type="SMART" id="SM00220">
    <property type="entry name" value="S_TKc"/>
    <property type="match status" value="1"/>
</dbReference>
<dbReference type="SUPFAM" id="SSF56112">
    <property type="entry name" value="Protein kinase-like (PK-like)"/>
    <property type="match status" value="1"/>
</dbReference>
<dbReference type="Pfam" id="PF00069">
    <property type="entry name" value="Pkinase"/>
    <property type="match status" value="1"/>
</dbReference>
<dbReference type="GO" id="GO:0005524">
    <property type="term" value="F:ATP binding"/>
    <property type="evidence" value="ECO:0007669"/>
    <property type="project" value="UniProtKB-KW"/>
</dbReference>
<comment type="catalytic activity">
    <reaction evidence="7">
        <text>L-threonyl-[protein] + ATP = O-phospho-L-threonyl-[protein] + ADP + H(+)</text>
        <dbReference type="Rhea" id="RHEA:46608"/>
        <dbReference type="Rhea" id="RHEA-COMP:11060"/>
        <dbReference type="Rhea" id="RHEA-COMP:11605"/>
        <dbReference type="ChEBI" id="CHEBI:15378"/>
        <dbReference type="ChEBI" id="CHEBI:30013"/>
        <dbReference type="ChEBI" id="CHEBI:30616"/>
        <dbReference type="ChEBI" id="CHEBI:61977"/>
        <dbReference type="ChEBI" id="CHEBI:456216"/>
        <dbReference type="EC" id="2.7.11.1"/>
    </reaction>
</comment>
<evidence type="ECO:0000256" key="9">
    <source>
        <dbReference type="SAM" id="MobiDB-lite"/>
    </source>
</evidence>
<evidence type="ECO:0000313" key="12">
    <source>
        <dbReference type="Proteomes" id="UP000324800"/>
    </source>
</evidence>
<evidence type="ECO:0000256" key="5">
    <source>
        <dbReference type="ARBA" id="ARBA00022777"/>
    </source>
</evidence>
<dbReference type="PROSITE" id="PS50011">
    <property type="entry name" value="PROTEIN_KINASE_DOM"/>
    <property type="match status" value="1"/>
</dbReference>
<evidence type="ECO:0000256" key="2">
    <source>
        <dbReference type="ARBA" id="ARBA00022527"/>
    </source>
</evidence>
<comment type="caution">
    <text evidence="11">The sequence shown here is derived from an EMBL/GenBank/DDBJ whole genome shotgun (WGS) entry which is preliminary data.</text>
</comment>
<proteinExistence type="predicted"/>
<gene>
    <name evidence="11" type="ORF">EZS28_007263</name>
</gene>
<dbReference type="GO" id="GO:0004674">
    <property type="term" value="F:protein serine/threonine kinase activity"/>
    <property type="evidence" value="ECO:0007669"/>
    <property type="project" value="UniProtKB-KW"/>
</dbReference>
<dbReference type="PANTHER" id="PTHR44899">
    <property type="entry name" value="CAMK FAMILY PROTEIN KINASE"/>
    <property type="match status" value="1"/>
</dbReference>
<evidence type="ECO:0000256" key="3">
    <source>
        <dbReference type="ARBA" id="ARBA00022679"/>
    </source>
</evidence>
<organism evidence="11 12">
    <name type="scientific">Streblomastix strix</name>
    <dbReference type="NCBI Taxonomy" id="222440"/>
    <lineage>
        <taxon>Eukaryota</taxon>
        <taxon>Metamonada</taxon>
        <taxon>Preaxostyla</taxon>
        <taxon>Oxymonadida</taxon>
        <taxon>Streblomastigidae</taxon>
        <taxon>Streblomastix</taxon>
    </lineage>
</organism>
<keyword evidence="6" id="KW-0067">ATP-binding</keyword>
<keyword evidence="4" id="KW-0547">Nucleotide-binding</keyword>
<dbReference type="InterPro" id="IPR000719">
    <property type="entry name" value="Prot_kinase_dom"/>
</dbReference>
<dbReference type="EMBL" id="SNRW01001233">
    <property type="protein sequence ID" value="KAA6397209.1"/>
    <property type="molecule type" value="Genomic_DNA"/>
</dbReference>
<dbReference type="Proteomes" id="UP000324800">
    <property type="component" value="Unassembled WGS sequence"/>
</dbReference>
<dbReference type="InterPro" id="IPR051131">
    <property type="entry name" value="NEK_Ser/Thr_kinase_NIMA"/>
</dbReference>
<dbReference type="Gene3D" id="1.10.510.10">
    <property type="entry name" value="Transferase(Phosphotransferase) domain 1"/>
    <property type="match status" value="1"/>
</dbReference>
<evidence type="ECO:0000256" key="8">
    <source>
        <dbReference type="ARBA" id="ARBA00048679"/>
    </source>
</evidence>
<keyword evidence="3" id="KW-0808">Transferase</keyword>
<evidence type="ECO:0000313" key="11">
    <source>
        <dbReference type="EMBL" id="KAA6397209.1"/>
    </source>
</evidence>
<reference evidence="11 12" key="1">
    <citation type="submission" date="2019-03" db="EMBL/GenBank/DDBJ databases">
        <title>Single cell metagenomics reveals metabolic interactions within the superorganism composed of flagellate Streblomastix strix and complex community of Bacteroidetes bacteria on its surface.</title>
        <authorList>
            <person name="Treitli S.C."/>
            <person name="Kolisko M."/>
            <person name="Husnik F."/>
            <person name="Keeling P."/>
            <person name="Hampl V."/>
        </authorList>
    </citation>
    <scope>NUCLEOTIDE SEQUENCE [LARGE SCALE GENOMIC DNA]</scope>
    <source>
        <strain evidence="11">ST1C</strain>
    </source>
</reference>
<protein>
    <recommendedName>
        <fullName evidence="1">non-specific serine/threonine protein kinase</fullName>
        <ecNumber evidence="1">2.7.11.1</ecNumber>
    </recommendedName>
</protein>
<evidence type="ECO:0000256" key="4">
    <source>
        <dbReference type="ARBA" id="ARBA00022741"/>
    </source>
</evidence>
<dbReference type="PANTHER" id="PTHR44899:SF3">
    <property type="entry name" value="SERINE_THREONINE-PROTEIN KINASE NEK1"/>
    <property type="match status" value="1"/>
</dbReference>
<dbReference type="AlphaFoldDB" id="A0A5J4WSX8"/>
<sequence>MLLSLGSQRRCCHTETTASVDTFDCPLQPILADIEEHLHTSKVRIPNITAVPELRFYFSFSVTFSQLEMPVFTDYRIVRALGSGTLGSSFLIVEISTNKQCTWKEISVTNQSARKFAQDQIKQLQKINMKFIVPYLGSFFGKYDFFIIMEYCKMDNLRQFMNDLKQHGQSISEEQIWNLLSQIVEALHSLHEMDIIHQHLNPENIFLTGENHVKLCGFGLASVTLNLQEDYEKVEQLMITFAPEQLDKIYTPTKGSKGSEIDINNKQPIRTI</sequence>
<dbReference type="EC" id="2.7.11.1" evidence="1"/>
<evidence type="ECO:0000256" key="7">
    <source>
        <dbReference type="ARBA" id="ARBA00047899"/>
    </source>
</evidence>
<evidence type="ECO:0000256" key="6">
    <source>
        <dbReference type="ARBA" id="ARBA00022840"/>
    </source>
</evidence>
<accession>A0A5J4WSX8</accession>
<keyword evidence="5" id="KW-0418">Kinase</keyword>
<dbReference type="InterPro" id="IPR011009">
    <property type="entry name" value="Kinase-like_dom_sf"/>
</dbReference>
<evidence type="ECO:0000256" key="1">
    <source>
        <dbReference type="ARBA" id="ARBA00012513"/>
    </source>
</evidence>
<evidence type="ECO:0000259" key="10">
    <source>
        <dbReference type="PROSITE" id="PS50011"/>
    </source>
</evidence>
<feature type="compositionally biased region" description="Polar residues" evidence="9">
    <location>
        <begin position="262"/>
        <end position="272"/>
    </location>
</feature>
<feature type="region of interest" description="Disordered" evidence="9">
    <location>
        <begin position="253"/>
        <end position="272"/>
    </location>
</feature>